<evidence type="ECO:0000256" key="3">
    <source>
        <dbReference type="SAM" id="SignalP"/>
    </source>
</evidence>
<dbReference type="Gene3D" id="3.40.720.10">
    <property type="entry name" value="Alkaline Phosphatase, subunit A"/>
    <property type="match status" value="1"/>
</dbReference>
<gene>
    <name evidence="5" type="ORF">HNQ92_004563</name>
</gene>
<dbReference type="PANTHER" id="PTHR45953:SF1">
    <property type="entry name" value="IDURONATE 2-SULFATASE"/>
    <property type="match status" value="1"/>
</dbReference>
<feature type="signal peptide" evidence="3">
    <location>
        <begin position="1"/>
        <end position="23"/>
    </location>
</feature>
<accession>A0A840TYN1</accession>
<evidence type="ECO:0000313" key="5">
    <source>
        <dbReference type="EMBL" id="MBB5286403.1"/>
    </source>
</evidence>
<dbReference type="Proteomes" id="UP000557307">
    <property type="component" value="Unassembled WGS sequence"/>
</dbReference>
<dbReference type="SUPFAM" id="SSF53649">
    <property type="entry name" value="Alkaline phosphatase-like"/>
    <property type="match status" value="1"/>
</dbReference>
<dbReference type="EMBL" id="JACHGF010000009">
    <property type="protein sequence ID" value="MBB5286403.1"/>
    <property type="molecule type" value="Genomic_DNA"/>
</dbReference>
<dbReference type="PANTHER" id="PTHR45953">
    <property type="entry name" value="IDURONATE 2-SULFATASE"/>
    <property type="match status" value="1"/>
</dbReference>
<dbReference type="AlphaFoldDB" id="A0A840TYN1"/>
<sequence>MKCIVLVATFGLALLGSLSPVRAQSSPKKPPHVVIIMADQLRYDALGEWTPNINQLKAEGVSFNRTYCASPLCVPSRGAFFTGLYPNETGSLTNGLEATERQHGEVKKGIPNLYQVLETKWDSWQTGKQHFMTEDKQHDSPNTKTTWLSLDKGYNAYLKANGKDRPGGGGFREDYPEQMKDRSIIRPYSTPQTGMYEPGFDFFFDGYILKTSLEALKKRDTQKPFLLNAMFLAPHPPLEIPEPYFSRVKNVQLPENVGKWSKRQSPLQLYNIPGYLGNRYTRDDWAKIWPVYLGLVNLLDDAVGQLVAELKRQGMYDNTIIVFTADHGEMLGSHRMWQKMCMYEESARVPLIIKFPKDYTPQVRETNELVSHIDVFPTLCEYLKVPLLRPVSGRSLLPLVQGQKPGRQQVFVQYDGNAALGNYQRCVIENGYKLVVDRFKNEQYMELYHLAEDPQEMTNLAFEPQYRDRVLALLGQLEKHMTATGDRLSLSPADYTKFLDDYKEYRR</sequence>
<proteinExistence type="predicted"/>
<organism evidence="5 6">
    <name type="scientific">Rhabdobacter roseus</name>
    <dbReference type="NCBI Taxonomy" id="1655419"/>
    <lineage>
        <taxon>Bacteria</taxon>
        <taxon>Pseudomonadati</taxon>
        <taxon>Bacteroidota</taxon>
        <taxon>Cytophagia</taxon>
        <taxon>Cytophagales</taxon>
        <taxon>Cytophagaceae</taxon>
        <taxon>Rhabdobacter</taxon>
    </lineage>
</organism>
<dbReference type="GO" id="GO:0046872">
    <property type="term" value="F:metal ion binding"/>
    <property type="evidence" value="ECO:0007669"/>
    <property type="project" value="UniProtKB-KW"/>
</dbReference>
<feature type="chain" id="PRO_5032665489" evidence="3">
    <location>
        <begin position="24"/>
        <end position="507"/>
    </location>
</feature>
<evidence type="ECO:0000256" key="2">
    <source>
        <dbReference type="ARBA" id="ARBA00022801"/>
    </source>
</evidence>
<keyword evidence="6" id="KW-1185">Reference proteome</keyword>
<keyword evidence="3" id="KW-0732">Signal</keyword>
<comment type="caution">
    <text evidence="5">The sequence shown here is derived from an EMBL/GenBank/DDBJ whole genome shotgun (WGS) entry which is preliminary data.</text>
</comment>
<evidence type="ECO:0000313" key="6">
    <source>
        <dbReference type="Proteomes" id="UP000557307"/>
    </source>
</evidence>
<dbReference type="InterPro" id="IPR017850">
    <property type="entry name" value="Alkaline_phosphatase_core_sf"/>
</dbReference>
<keyword evidence="2" id="KW-0378">Hydrolase</keyword>
<name>A0A840TYN1_9BACT</name>
<dbReference type="GO" id="GO:0005737">
    <property type="term" value="C:cytoplasm"/>
    <property type="evidence" value="ECO:0007669"/>
    <property type="project" value="TreeGrafter"/>
</dbReference>
<feature type="domain" description="Sulfatase N-terminal" evidence="4">
    <location>
        <begin position="31"/>
        <end position="383"/>
    </location>
</feature>
<keyword evidence="1" id="KW-0479">Metal-binding</keyword>
<reference evidence="5 6" key="1">
    <citation type="submission" date="2020-08" db="EMBL/GenBank/DDBJ databases">
        <title>Genomic Encyclopedia of Type Strains, Phase IV (KMG-IV): sequencing the most valuable type-strain genomes for metagenomic binning, comparative biology and taxonomic classification.</title>
        <authorList>
            <person name="Goeker M."/>
        </authorList>
    </citation>
    <scope>NUCLEOTIDE SEQUENCE [LARGE SCALE GENOMIC DNA]</scope>
    <source>
        <strain evidence="5 6">DSM 105074</strain>
    </source>
</reference>
<dbReference type="GO" id="GO:0008484">
    <property type="term" value="F:sulfuric ester hydrolase activity"/>
    <property type="evidence" value="ECO:0007669"/>
    <property type="project" value="TreeGrafter"/>
</dbReference>
<dbReference type="InterPro" id="IPR000917">
    <property type="entry name" value="Sulfatase_N"/>
</dbReference>
<evidence type="ECO:0000259" key="4">
    <source>
        <dbReference type="Pfam" id="PF00884"/>
    </source>
</evidence>
<evidence type="ECO:0000256" key="1">
    <source>
        <dbReference type="ARBA" id="ARBA00022723"/>
    </source>
</evidence>
<dbReference type="RefSeq" id="WP_184177493.1">
    <property type="nucleotide sequence ID" value="NZ_JACHGF010000009.1"/>
</dbReference>
<protein>
    <submittedName>
        <fullName evidence="5">Arylsulfatase A-like enzyme</fullName>
    </submittedName>
</protein>
<dbReference type="Pfam" id="PF00884">
    <property type="entry name" value="Sulfatase"/>
    <property type="match status" value="1"/>
</dbReference>